<dbReference type="PIRSF" id="PIRSF006769">
    <property type="entry name" value="RibD"/>
    <property type="match status" value="1"/>
</dbReference>
<evidence type="ECO:0000256" key="7">
    <source>
        <dbReference type="ARBA" id="ARBA00022723"/>
    </source>
</evidence>
<dbReference type="InterPro" id="IPR002125">
    <property type="entry name" value="CMP_dCMP_dom"/>
</dbReference>
<sequence length="370" mass="39162">MNSQPKLNDESFMERALELARSAIGFVEPNPAVGSVITTADGKLIAEGFHAEFGGPHAEVVALQAAGTQAKGATIYVTLEPCSHLGKTPPCADALIVAGVSRVVVGTVDPAPHVAGTGITKLRNAGIQVDVGVCEAEAQDLIAPFRKLFTQSLPFVHAKWAMTLDGKIATHTGSSKWISNEKSRAIVHQLRGRMDAIVSGIGTVLADDPLLTARPAGRRVPLRVVLDSQARLPLDSNLVKTANESPVLLFVSDQASPTRVADLKNHGVEVIQIQRTLETGLLDVMSLLEELGLRQLTNVLLEAGSGVLGAFLDAQQVDEVHCFVAPKLIGGANALSPFGGCGLESMENAVKLRQHNVEILDGDLYIHGRV</sequence>
<evidence type="ECO:0000256" key="3">
    <source>
        <dbReference type="ARBA" id="ARBA00004910"/>
    </source>
</evidence>
<comment type="function">
    <text evidence="1 13">Converts 2,5-diamino-6-(ribosylamino)-4(3h)-pyrimidinone 5'-phosphate into 5-amino-6-(ribosylamino)-2,4(1h,3h)-pyrimidinedione 5'-phosphate.</text>
</comment>
<evidence type="ECO:0000256" key="4">
    <source>
        <dbReference type="ARBA" id="ARBA00005259"/>
    </source>
</evidence>
<dbReference type="InterPro" id="IPR024072">
    <property type="entry name" value="DHFR-like_dom_sf"/>
</dbReference>
<dbReference type="InterPro" id="IPR016193">
    <property type="entry name" value="Cytidine_deaminase-like"/>
</dbReference>
<evidence type="ECO:0000313" key="18">
    <source>
        <dbReference type="EMBL" id="QDT34802.1"/>
    </source>
</evidence>
<dbReference type="NCBIfam" id="TIGR00326">
    <property type="entry name" value="eubact_ribD"/>
    <property type="match status" value="1"/>
</dbReference>
<dbReference type="NCBIfam" id="TIGR00227">
    <property type="entry name" value="ribD_Cterm"/>
    <property type="match status" value="1"/>
</dbReference>
<evidence type="ECO:0000259" key="17">
    <source>
        <dbReference type="PROSITE" id="PS51747"/>
    </source>
</evidence>
<evidence type="ECO:0000313" key="19">
    <source>
        <dbReference type="Proteomes" id="UP000315724"/>
    </source>
</evidence>
<keyword evidence="8 13" id="KW-0378">Hydrolase</keyword>
<dbReference type="EC" id="3.5.4.26" evidence="13"/>
<dbReference type="UniPathway" id="UPA00275">
    <property type="reaction ID" value="UER00401"/>
</dbReference>
<dbReference type="AlphaFoldDB" id="A0A517QT81"/>
<dbReference type="RefSeq" id="WP_145203319.1">
    <property type="nucleotide sequence ID" value="NZ_CP036267.1"/>
</dbReference>
<keyword evidence="11 13" id="KW-0560">Oxidoreductase</keyword>
<dbReference type="PROSITE" id="PS51747">
    <property type="entry name" value="CYT_DCMP_DEAMINASES_2"/>
    <property type="match status" value="1"/>
</dbReference>
<dbReference type="GO" id="GO:0009231">
    <property type="term" value="P:riboflavin biosynthetic process"/>
    <property type="evidence" value="ECO:0007669"/>
    <property type="project" value="UniProtKB-UniPathway"/>
</dbReference>
<dbReference type="SUPFAM" id="SSF53597">
    <property type="entry name" value="Dihydrofolate reductase-like"/>
    <property type="match status" value="1"/>
</dbReference>
<feature type="domain" description="CMP/dCMP-type deaminase" evidence="17">
    <location>
        <begin position="7"/>
        <end position="130"/>
    </location>
</feature>
<dbReference type="Gene3D" id="3.40.140.10">
    <property type="entry name" value="Cytidine Deaminase, domain 2"/>
    <property type="match status" value="1"/>
</dbReference>
<comment type="catalytic activity">
    <reaction evidence="13">
        <text>5-amino-6-(5-phospho-D-ribitylamino)uracil + NADP(+) = 5-amino-6-(5-phospho-D-ribosylamino)uracil + NADPH + H(+)</text>
        <dbReference type="Rhea" id="RHEA:17845"/>
        <dbReference type="ChEBI" id="CHEBI:15378"/>
        <dbReference type="ChEBI" id="CHEBI:57783"/>
        <dbReference type="ChEBI" id="CHEBI:58349"/>
        <dbReference type="ChEBI" id="CHEBI:58421"/>
        <dbReference type="ChEBI" id="CHEBI:58453"/>
        <dbReference type="EC" id="1.1.1.193"/>
    </reaction>
</comment>
<gene>
    <name evidence="18" type="primary">ribD</name>
    <name evidence="18" type="ORF">Mal48_40740</name>
</gene>
<dbReference type="InterPro" id="IPR004794">
    <property type="entry name" value="Eubact_RibD"/>
</dbReference>
<comment type="catalytic activity">
    <reaction evidence="13">
        <text>2,5-diamino-6-hydroxy-4-(5-phosphoribosylamino)-pyrimidine + H2O + H(+) = 5-amino-6-(5-phospho-D-ribosylamino)uracil + NH4(+)</text>
        <dbReference type="Rhea" id="RHEA:21868"/>
        <dbReference type="ChEBI" id="CHEBI:15377"/>
        <dbReference type="ChEBI" id="CHEBI:15378"/>
        <dbReference type="ChEBI" id="CHEBI:28938"/>
        <dbReference type="ChEBI" id="CHEBI:58453"/>
        <dbReference type="ChEBI" id="CHEBI:58614"/>
        <dbReference type="EC" id="3.5.4.26"/>
    </reaction>
</comment>
<keyword evidence="9 13" id="KW-0862">Zinc</keyword>
<feature type="binding site" evidence="15">
    <location>
        <begin position="304"/>
        <end position="310"/>
    </location>
    <ligand>
        <name>NADP(+)</name>
        <dbReference type="ChEBI" id="CHEBI:58349"/>
    </ligand>
</feature>
<evidence type="ECO:0000256" key="15">
    <source>
        <dbReference type="PIRSR" id="PIRSR006769-2"/>
    </source>
</evidence>
<feature type="binding site" evidence="16">
    <location>
        <position position="82"/>
    </location>
    <ligand>
        <name>Zn(2+)</name>
        <dbReference type="ChEBI" id="CHEBI:29105"/>
        <note>catalytic</note>
    </ligand>
</feature>
<evidence type="ECO:0000256" key="8">
    <source>
        <dbReference type="ARBA" id="ARBA00022801"/>
    </source>
</evidence>
<dbReference type="Proteomes" id="UP000315724">
    <property type="component" value="Chromosome"/>
</dbReference>
<dbReference type="InterPro" id="IPR050765">
    <property type="entry name" value="Riboflavin_Biosynth_HTPR"/>
</dbReference>
<evidence type="ECO:0000256" key="12">
    <source>
        <dbReference type="ARBA" id="ARBA00023268"/>
    </source>
</evidence>
<comment type="cofactor">
    <cofactor evidence="13 16">
        <name>Zn(2+)</name>
        <dbReference type="ChEBI" id="CHEBI:29105"/>
    </cofactor>
    <text evidence="13 16">Binds 1 zinc ion.</text>
</comment>
<evidence type="ECO:0000256" key="10">
    <source>
        <dbReference type="ARBA" id="ARBA00022857"/>
    </source>
</evidence>
<dbReference type="GO" id="GO:0008703">
    <property type="term" value="F:5-amino-6-(5-phosphoribosylamino)uracil reductase activity"/>
    <property type="evidence" value="ECO:0007669"/>
    <property type="project" value="UniProtKB-EC"/>
</dbReference>
<dbReference type="Pfam" id="PF01872">
    <property type="entry name" value="RibD_C"/>
    <property type="match status" value="1"/>
</dbReference>
<keyword evidence="19" id="KW-1185">Reference proteome</keyword>
<evidence type="ECO:0000256" key="13">
    <source>
        <dbReference type="PIRNR" id="PIRNR006769"/>
    </source>
</evidence>
<keyword evidence="10 13" id="KW-0521">NADP</keyword>
<feature type="binding site" evidence="15">
    <location>
        <position position="211"/>
    </location>
    <ligand>
        <name>substrate</name>
    </ligand>
</feature>
<dbReference type="EMBL" id="CP036267">
    <property type="protein sequence ID" value="QDT34802.1"/>
    <property type="molecule type" value="Genomic_DNA"/>
</dbReference>
<keyword evidence="7 13" id="KW-0479">Metal-binding</keyword>
<feature type="binding site" evidence="15">
    <location>
        <position position="203"/>
    </location>
    <ligand>
        <name>substrate</name>
    </ligand>
</feature>
<evidence type="ECO:0000256" key="6">
    <source>
        <dbReference type="ARBA" id="ARBA00022619"/>
    </source>
</evidence>
<evidence type="ECO:0000256" key="9">
    <source>
        <dbReference type="ARBA" id="ARBA00022833"/>
    </source>
</evidence>
<keyword evidence="6 13" id="KW-0686">Riboflavin biosynthesis</keyword>
<dbReference type="EC" id="1.1.1.193" evidence="13"/>
<feature type="active site" description="Proton donor" evidence="14">
    <location>
        <position position="59"/>
    </location>
</feature>
<comment type="similarity">
    <text evidence="5 13">In the C-terminal section; belongs to the HTP reductase family.</text>
</comment>
<dbReference type="PROSITE" id="PS00903">
    <property type="entry name" value="CYT_DCMP_DEAMINASES_1"/>
    <property type="match status" value="1"/>
</dbReference>
<protein>
    <recommendedName>
        <fullName evidence="13">Riboflavin biosynthesis protein RibD</fullName>
    </recommendedName>
    <domain>
        <recommendedName>
            <fullName evidence="13">Diaminohydroxyphosphoribosylaminopyrimidine deaminase</fullName>
            <shortName evidence="13">DRAP deaminase</shortName>
            <ecNumber evidence="13">3.5.4.26</ecNumber>
        </recommendedName>
        <alternativeName>
            <fullName evidence="13">Riboflavin-specific deaminase</fullName>
        </alternativeName>
    </domain>
    <domain>
        <recommendedName>
            <fullName evidence="13">5-amino-6-(5-phosphoribosylamino)uracil reductase</fullName>
            <ecNumber evidence="13">1.1.1.193</ecNumber>
        </recommendedName>
        <alternativeName>
            <fullName evidence="13">HTP reductase</fullName>
        </alternativeName>
    </domain>
</protein>
<feature type="binding site" evidence="16">
    <location>
        <position position="91"/>
    </location>
    <ligand>
        <name>Zn(2+)</name>
        <dbReference type="ChEBI" id="CHEBI:29105"/>
        <note>catalytic</note>
    </ligand>
</feature>
<dbReference type="PANTHER" id="PTHR38011:SF7">
    <property type="entry name" value="2,5-DIAMINO-6-RIBOSYLAMINO-4(3H)-PYRIMIDINONE 5'-PHOSPHATE REDUCTASE"/>
    <property type="match status" value="1"/>
</dbReference>
<name>A0A517QT81_9PLAN</name>
<comment type="pathway">
    <text evidence="3 13">Cofactor biosynthesis; riboflavin biosynthesis; 5-amino-6-(D-ribitylamino)uracil from GTP: step 3/4.</text>
</comment>
<evidence type="ECO:0000256" key="14">
    <source>
        <dbReference type="PIRSR" id="PIRSR006769-1"/>
    </source>
</evidence>
<feature type="binding site" evidence="15">
    <location>
        <position position="207"/>
    </location>
    <ligand>
        <name>NADP(+)</name>
        <dbReference type="ChEBI" id="CHEBI:58349"/>
    </ligand>
</feature>
<feature type="binding site" evidence="15">
    <location>
        <position position="161"/>
    </location>
    <ligand>
        <name>NADP(+)</name>
        <dbReference type="ChEBI" id="CHEBI:58349"/>
    </ligand>
</feature>
<feature type="binding site" evidence="15">
    <location>
        <position position="228"/>
    </location>
    <ligand>
        <name>NADP(+)</name>
        <dbReference type="ChEBI" id="CHEBI:58349"/>
    </ligand>
</feature>
<evidence type="ECO:0000256" key="5">
    <source>
        <dbReference type="ARBA" id="ARBA00007417"/>
    </source>
</evidence>
<dbReference type="Pfam" id="PF00383">
    <property type="entry name" value="dCMP_cyt_deam_1"/>
    <property type="match status" value="1"/>
</dbReference>
<dbReference type="PANTHER" id="PTHR38011">
    <property type="entry name" value="DIHYDROFOLATE REDUCTASE FAMILY PROTEIN (AFU_ORTHOLOGUE AFUA_8G06820)"/>
    <property type="match status" value="1"/>
</dbReference>
<accession>A0A517QT81</accession>
<keyword evidence="12" id="KW-0511">Multifunctional enzyme</keyword>
<proteinExistence type="inferred from homology"/>
<dbReference type="GO" id="GO:0008835">
    <property type="term" value="F:diaminohydroxyphosphoribosylaminopyrimidine deaminase activity"/>
    <property type="evidence" value="ECO:0007669"/>
    <property type="project" value="UniProtKB-EC"/>
</dbReference>
<dbReference type="InterPro" id="IPR011549">
    <property type="entry name" value="RibD_C"/>
</dbReference>
<evidence type="ECO:0000256" key="2">
    <source>
        <dbReference type="ARBA" id="ARBA00004882"/>
    </source>
</evidence>
<dbReference type="Gene3D" id="3.40.430.10">
    <property type="entry name" value="Dihydrofolate Reductase, subunit A"/>
    <property type="match status" value="1"/>
</dbReference>
<dbReference type="GO" id="GO:0050661">
    <property type="term" value="F:NADP binding"/>
    <property type="evidence" value="ECO:0007669"/>
    <property type="project" value="InterPro"/>
</dbReference>
<feature type="binding site" evidence="15">
    <location>
        <position position="177"/>
    </location>
    <ligand>
        <name>NADP(+)</name>
        <dbReference type="ChEBI" id="CHEBI:58349"/>
    </ligand>
</feature>
<dbReference type="InterPro" id="IPR002734">
    <property type="entry name" value="RibDG_C"/>
</dbReference>
<comment type="similarity">
    <text evidence="4 13">In the N-terminal section; belongs to the cytidine and deoxycytidylate deaminase family.</text>
</comment>
<evidence type="ECO:0000256" key="11">
    <source>
        <dbReference type="ARBA" id="ARBA00023002"/>
    </source>
</evidence>
<comment type="pathway">
    <text evidence="2 13">Cofactor biosynthesis; riboflavin biosynthesis; 5-amino-6-(D-ribitylamino)uracil from GTP: step 2/4.</text>
</comment>
<organism evidence="18 19">
    <name type="scientific">Thalassoglobus polymorphus</name>
    <dbReference type="NCBI Taxonomy" id="2527994"/>
    <lineage>
        <taxon>Bacteria</taxon>
        <taxon>Pseudomonadati</taxon>
        <taxon>Planctomycetota</taxon>
        <taxon>Planctomycetia</taxon>
        <taxon>Planctomycetales</taxon>
        <taxon>Planctomycetaceae</taxon>
        <taxon>Thalassoglobus</taxon>
    </lineage>
</organism>
<dbReference type="InterPro" id="IPR016192">
    <property type="entry name" value="APOBEC/CMP_deaminase_Zn-bd"/>
</dbReference>
<feature type="binding site" evidence="15">
    <location>
        <position position="214"/>
    </location>
    <ligand>
        <name>substrate</name>
    </ligand>
</feature>
<dbReference type="GO" id="GO:0008270">
    <property type="term" value="F:zinc ion binding"/>
    <property type="evidence" value="ECO:0007669"/>
    <property type="project" value="InterPro"/>
</dbReference>
<feature type="binding site" evidence="15">
    <location>
        <position position="175"/>
    </location>
    <ligand>
        <name>substrate</name>
    </ligand>
</feature>
<feature type="binding site" evidence="15">
    <location>
        <position position="302"/>
    </location>
    <ligand>
        <name>substrate</name>
    </ligand>
</feature>
<dbReference type="FunFam" id="3.40.140.10:FF:000025">
    <property type="entry name" value="Riboflavin biosynthesis protein RibD"/>
    <property type="match status" value="1"/>
</dbReference>
<evidence type="ECO:0000256" key="1">
    <source>
        <dbReference type="ARBA" id="ARBA00002151"/>
    </source>
</evidence>
<dbReference type="SUPFAM" id="SSF53927">
    <property type="entry name" value="Cytidine deaminase-like"/>
    <property type="match status" value="1"/>
</dbReference>
<dbReference type="CDD" id="cd01284">
    <property type="entry name" value="Riboflavin_deaminase-reductase"/>
    <property type="match status" value="1"/>
</dbReference>
<feature type="binding site" evidence="15">
    <location>
        <position position="191"/>
    </location>
    <ligand>
        <name>substrate</name>
    </ligand>
</feature>
<feature type="binding site" evidence="16">
    <location>
        <position position="57"/>
    </location>
    <ligand>
        <name>Zn(2+)</name>
        <dbReference type="ChEBI" id="CHEBI:29105"/>
        <note>catalytic</note>
    </ligand>
</feature>
<dbReference type="KEGG" id="tpol:Mal48_40740"/>
<evidence type="ECO:0000256" key="16">
    <source>
        <dbReference type="PIRSR" id="PIRSR006769-3"/>
    </source>
</evidence>
<dbReference type="OrthoDB" id="9800865at2"/>
<reference evidence="18 19" key="1">
    <citation type="submission" date="2019-02" db="EMBL/GenBank/DDBJ databases">
        <title>Deep-cultivation of Planctomycetes and their phenomic and genomic characterization uncovers novel biology.</title>
        <authorList>
            <person name="Wiegand S."/>
            <person name="Jogler M."/>
            <person name="Boedeker C."/>
            <person name="Pinto D."/>
            <person name="Vollmers J."/>
            <person name="Rivas-Marin E."/>
            <person name="Kohn T."/>
            <person name="Peeters S.H."/>
            <person name="Heuer A."/>
            <person name="Rast P."/>
            <person name="Oberbeckmann S."/>
            <person name="Bunk B."/>
            <person name="Jeske O."/>
            <person name="Meyerdierks A."/>
            <person name="Storesund J.E."/>
            <person name="Kallscheuer N."/>
            <person name="Luecker S."/>
            <person name="Lage O.M."/>
            <person name="Pohl T."/>
            <person name="Merkel B.J."/>
            <person name="Hornburger P."/>
            <person name="Mueller R.-W."/>
            <person name="Bruemmer F."/>
            <person name="Labrenz M."/>
            <person name="Spormann A.M."/>
            <person name="Op den Camp H."/>
            <person name="Overmann J."/>
            <person name="Amann R."/>
            <person name="Jetten M.S.M."/>
            <person name="Mascher T."/>
            <person name="Medema M.H."/>
            <person name="Devos D.P."/>
            <person name="Kaster A.-K."/>
            <person name="Ovreas L."/>
            <person name="Rohde M."/>
            <person name="Galperin M.Y."/>
            <person name="Jogler C."/>
        </authorList>
    </citation>
    <scope>NUCLEOTIDE SEQUENCE [LARGE SCALE GENOMIC DNA]</scope>
    <source>
        <strain evidence="18 19">Mal48</strain>
    </source>
</reference>